<dbReference type="PANTHER" id="PTHR16039:SF1">
    <property type="entry name" value="HAUS AUGMIN-LIKE COMPLEX SUBUNIT 2"/>
    <property type="match status" value="1"/>
</dbReference>
<dbReference type="GO" id="GO:0007020">
    <property type="term" value="P:microtubule nucleation"/>
    <property type="evidence" value="ECO:0007669"/>
    <property type="project" value="TreeGrafter"/>
</dbReference>
<organism evidence="2 3">
    <name type="scientific">Blyttiomyces helicus</name>
    <dbReference type="NCBI Taxonomy" id="388810"/>
    <lineage>
        <taxon>Eukaryota</taxon>
        <taxon>Fungi</taxon>
        <taxon>Fungi incertae sedis</taxon>
        <taxon>Chytridiomycota</taxon>
        <taxon>Chytridiomycota incertae sedis</taxon>
        <taxon>Chytridiomycetes</taxon>
        <taxon>Chytridiomycetes incertae sedis</taxon>
        <taxon>Blyttiomyces</taxon>
    </lineage>
</organism>
<dbReference type="GO" id="GO:0031023">
    <property type="term" value="P:microtubule organizing center organization"/>
    <property type="evidence" value="ECO:0007669"/>
    <property type="project" value="InterPro"/>
</dbReference>
<dbReference type="GO" id="GO:0051225">
    <property type="term" value="P:spindle assembly"/>
    <property type="evidence" value="ECO:0007669"/>
    <property type="project" value="InterPro"/>
</dbReference>
<proteinExistence type="predicted"/>
<sequence>MPPPSNPWKPSAPSFASRQQPPQKSSTRPPPSAPASRRPAPSSGPAPSAPTPIPAQPLSAIWDTALSLGFSEPATRKASSQPSVVPGSSSLKLVELMRQLLESQDALDKIETEVYDHQERLNTADFCEKEELDAKSVLLEATAEHLSSVLDDLLPLVNRLKRPYAAADHLAVEPEHHRALADLLASFQPRIAESSADMQRAHWVGRFHIEGADMTSQLSVLPRLIAIHARYAEGIMDLRHAMQDLRDAAVAAR</sequence>
<dbReference type="Pfam" id="PF15003">
    <property type="entry name" value="HAUS2"/>
    <property type="match status" value="1"/>
</dbReference>
<evidence type="ECO:0000313" key="3">
    <source>
        <dbReference type="Proteomes" id="UP000269721"/>
    </source>
</evidence>
<feature type="compositionally biased region" description="Pro residues" evidence="1">
    <location>
        <begin position="42"/>
        <end position="55"/>
    </location>
</feature>
<keyword evidence="3" id="KW-1185">Reference proteome</keyword>
<evidence type="ECO:0000256" key="1">
    <source>
        <dbReference type="SAM" id="MobiDB-lite"/>
    </source>
</evidence>
<feature type="region of interest" description="Disordered" evidence="1">
    <location>
        <begin position="1"/>
        <end position="56"/>
    </location>
</feature>
<dbReference type="Proteomes" id="UP000269721">
    <property type="component" value="Unassembled WGS sequence"/>
</dbReference>
<dbReference type="AlphaFoldDB" id="A0A4P9VYD0"/>
<reference evidence="3" key="1">
    <citation type="journal article" date="2018" name="Nat. Microbiol.">
        <title>Leveraging single-cell genomics to expand the fungal tree of life.</title>
        <authorList>
            <person name="Ahrendt S.R."/>
            <person name="Quandt C.A."/>
            <person name="Ciobanu D."/>
            <person name="Clum A."/>
            <person name="Salamov A."/>
            <person name="Andreopoulos B."/>
            <person name="Cheng J.F."/>
            <person name="Woyke T."/>
            <person name="Pelin A."/>
            <person name="Henrissat B."/>
            <person name="Reynolds N.K."/>
            <person name="Benny G.L."/>
            <person name="Smith M.E."/>
            <person name="James T.Y."/>
            <person name="Grigoriev I.V."/>
        </authorList>
    </citation>
    <scope>NUCLEOTIDE SEQUENCE [LARGE SCALE GENOMIC DNA]</scope>
</reference>
<dbReference type="EMBL" id="KZ999742">
    <property type="protein sequence ID" value="RKO84779.1"/>
    <property type="molecule type" value="Genomic_DNA"/>
</dbReference>
<dbReference type="InterPro" id="IPR028346">
    <property type="entry name" value="HAUS2"/>
</dbReference>
<evidence type="ECO:0008006" key="4">
    <source>
        <dbReference type="Google" id="ProtNLM"/>
    </source>
</evidence>
<evidence type="ECO:0000313" key="2">
    <source>
        <dbReference type="EMBL" id="RKO84779.1"/>
    </source>
</evidence>
<dbReference type="GO" id="GO:1990498">
    <property type="term" value="C:mitotic spindle microtubule"/>
    <property type="evidence" value="ECO:0007669"/>
    <property type="project" value="TreeGrafter"/>
</dbReference>
<dbReference type="GO" id="GO:0070652">
    <property type="term" value="C:HAUS complex"/>
    <property type="evidence" value="ECO:0007669"/>
    <property type="project" value="TreeGrafter"/>
</dbReference>
<accession>A0A4P9VYD0</accession>
<protein>
    <recommendedName>
        <fullName evidence="4">HAUS augmin-like complex subunit 2-domain-containing protein</fullName>
    </recommendedName>
</protein>
<gene>
    <name evidence="2" type="ORF">BDK51DRAFT_29567</name>
</gene>
<name>A0A4P9VYD0_9FUNG</name>
<dbReference type="PANTHER" id="PTHR16039">
    <property type="entry name" value="HAUS AUGMIN-LIKE COMPLEX SUBUNIT 2"/>
    <property type="match status" value="1"/>
</dbReference>